<proteinExistence type="predicted"/>
<sequence length="234" mass="26657">MSSRVDKVMALHDYTGITDEVLAILYLEECDWNLLEAVQTIMMYPELTLSYPKRGFKCLIQRQQKDLPVTVLPTDITVVDKTGVKVAKQENKDVGLPPKEDVTKIKGDENSSKGETTSKKKCAQEEELYTEKNKNDEGSQANDLPKDPPSAIVKVIININEKLAHELDLSCNLTVEEMKIIVKSEMKDKENYDLFCDMCYCLELSDSDELYNIFRPEDNVGVDGQELFLLFFEL</sequence>
<protein>
    <submittedName>
        <fullName evidence="2">Uncharacterized protein</fullName>
    </submittedName>
</protein>
<gene>
    <name evidence="2" type="ORF">GWI33_013454</name>
</gene>
<feature type="region of interest" description="Disordered" evidence="1">
    <location>
        <begin position="89"/>
        <end position="123"/>
    </location>
</feature>
<keyword evidence="3" id="KW-1185">Reference proteome</keyword>
<name>A0A834I971_RHYFE</name>
<reference evidence="2" key="1">
    <citation type="submission" date="2020-08" db="EMBL/GenBank/DDBJ databases">
        <title>Genome sequencing and assembly of the red palm weevil Rhynchophorus ferrugineus.</title>
        <authorList>
            <person name="Dias G.B."/>
            <person name="Bergman C.M."/>
            <person name="Manee M."/>
        </authorList>
    </citation>
    <scope>NUCLEOTIDE SEQUENCE</scope>
    <source>
        <strain evidence="2">AA-2017</strain>
        <tissue evidence="2">Whole larva</tissue>
    </source>
</reference>
<dbReference type="AlphaFoldDB" id="A0A834I971"/>
<dbReference type="EMBL" id="JAACXV010013266">
    <property type="protein sequence ID" value="KAF7273863.1"/>
    <property type="molecule type" value="Genomic_DNA"/>
</dbReference>
<comment type="caution">
    <text evidence="2">The sequence shown here is derived from an EMBL/GenBank/DDBJ whole genome shotgun (WGS) entry which is preliminary data.</text>
</comment>
<dbReference type="Gene3D" id="1.10.8.10">
    <property type="entry name" value="DNA helicase RuvA subunit, C-terminal domain"/>
    <property type="match status" value="1"/>
</dbReference>
<evidence type="ECO:0000313" key="2">
    <source>
        <dbReference type="EMBL" id="KAF7273863.1"/>
    </source>
</evidence>
<organism evidence="2 3">
    <name type="scientific">Rhynchophorus ferrugineus</name>
    <name type="common">Red palm weevil</name>
    <name type="synonym">Curculio ferrugineus</name>
    <dbReference type="NCBI Taxonomy" id="354439"/>
    <lineage>
        <taxon>Eukaryota</taxon>
        <taxon>Metazoa</taxon>
        <taxon>Ecdysozoa</taxon>
        <taxon>Arthropoda</taxon>
        <taxon>Hexapoda</taxon>
        <taxon>Insecta</taxon>
        <taxon>Pterygota</taxon>
        <taxon>Neoptera</taxon>
        <taxon>Endopterygota</taxon>
        <taxon>Coleoptera</taxon>
        <taxon>Polyphaga</taxon>
        <taxon>Cucujiformia</taxon>
        <taxon>Curculionidae</taxon>
        <taxon>Dryophthorinae</taxon>
        <taxon>Rhynchophorus</taxon>
    </lineage>
</organism>
<dbReference type="Proteomes" id="UP000625711">
    <property type="component" value="Unassembled WGS sequence"/>
</dbReference>
<accession>A0A834I971</accession>
<evidence type="ECO:0000256" key="1">
    <source>
        <dbReference type="SAM" id="MobiDB-lite"/>
    </source>
</evidence>
<evidence type="ECO:0000313" key="3">
    <source>
        <dbReference type="Proteomes" id="UP000625711"/>
    </source>
</evidence>